<reference evidence="3" key="1">
    <citation type="submission" date="2020-01" db="EMBL/GenBank/DDBJ databases">
        <authorList>
            <consortium name="DOE Joint Genome Institute"/>
            <person name="Haridas S."/>
            <person name="Albert R."/>
            <person name="Binder M."/>
            <person name="Bloem J."/>
            <person name="Labutti K."/>
            <person name="Salamov A."/>
            <person name="Andreopoulos B."/>
            <person name="Baker S.E."/>
            <person name="Barry K."/>
            <person name="Bills G."/>
            <person name="Bluhm B.H."/>
            <person name="Cannon C."/>
            <person name="Castanera R."/>
            <person name="Culley D.E."/>
            <person name="Daum C."/>
            <person name="Ezra D."/>
            <person name="Gonzalez J.B."/>
            <person name="Henrissat B."/>
            <person name="Kuo A."/>
            <person name="Liang C."/>
            <person name="Lipzen A."/>
            <person name="Lutzoni F."/>
            <person name="Magnuson J."/>
            <person name="Mondo S."/>
            <person name="Nolan M."/>
            <person name="Ohm R."/>
            <person name="Pangilinan J."/>
            <person name="Park H.-J."/>
            <person name="Ramirez L."/>
            <person name="Alfaro M."/>
            <person name="Sun H."/>
            <person name="Tritt A."/>
            <person name="Yoshinaga Y."/>
            <person name="Zwiers L.-H."/>
            <person name="Turgeon B.G."/>
            <person name="Goodwin S.B."/>
            <person name="Spatafora J.W."/>
            <person name="Crous P.W."/>
            <person name="Grigoriev I.V."/>
        </authorList>
    </citation>
    <scope>NUCLEOTIDE SEQUENCE</scope>
    <source>
        <strain evidence="3">CBS 394.84</strain>
    </source>
</reference>
<accession>A0A9P4L3I0</accession>
<dbReference type="RefSeq" id="XP_040782900.1">
    <property type="nucleotide sequence ID" value="XM_040927233.1"/>
</dbReference>
<evidence type="ECO:0000256" key="1">
    <source>
        <dbReference type="SAM" id="MobiDB-lite"/>
    </source>
</evidence>
<dbReference type="Proteomes" id="UP000800039">
    <property type="component" value="Unassembled WGS sequence"/>
</dbReference>
<feature type="region of interest" description="Disordered" evidence="1">
    <location>
        <begin position="188"/>
        <end position="208"/>
    </location>
</feature>
<name>A0A9P4L3I0_9PLEO</name>
<organism evidence="3 4">
    <name type="scientific">Cucurbitaria berberidis CBS 394.84</name>
    <dbReference type="NCBI Taxonomy" id="1168544"/>
    <lineage>
        <taxon>Eukaryota</taxon>
        <taxon>Fungi</taxon>
        <taxon>Dikarya</taxon>
        <taxon>Ascomycota</taxon>
        <taxon>Pezizomycotina</taxon>
        <taxon>Dothideomycetes</taxon>
        <taxon>Pleosporomycetidae</taxon>
        <taxon>Pleosporales</taxon>
        <taxon>Pleosporineae</taxon>
        <taxon>Cucurbitariaceae</taxon>
        <taxon>Cucurbitaria</taxon>
    </lineage>
</organism>
<evidence type="ECO:0000313" key="3">
    <source>
        <dbReference type="EMBL" id="KAF1840337.1"/>
    </source>
</evidence>
<proteinExistence type="predicted"/>
<dbReference type="AlphaFoldDB" id="A0A9P4L3I0"/>
<evidence type="ECO:0008006" key="5">
    <source>
        <dbReference type="Google" id="ProtNLM"/>
    </source>
</evidence>
<evidence type="ECO:0000256" key="2">
    <source>
        <dbReference type="SAM" id="SignalP"/>
    </source>
</evidence>
<dbReference type="EMBL" id="ML976620">
    <property type="protein sequence ID" value="KAF1840337.1"/>
    <property type="molecule type" value="Genomic_DNA"/>
</dbReference>
<sequence>MSPLLQFLAFFALMFLAAGPVRALLLASFEVASPHLSFGTWFFAGCCILWCSPQACHALSSSVTAVASLVRGLAEMSRDTTVATLRAQIQAFQQPTGTANSPSNTYQDASQQLMKDRDALQRGYDASLASIKALHLTVDQLQNKASMYERHYNVVAVEMDRAKAKNQVQILKQELLVRDEEIKRLHEADRHRREGAAKSSNAMNSLARKNDELRSALEAKTKRVNELEPLVLQHGRDMYQRDIQVAKFSSFKEMIHQMTEEGGDQMIVVVLFLRYLVEKGVDLAEMGVDESLFLTYRDYAEAVAGRRPSPLFPQGMSS</sequence>
<evidence type="ECO:0000313" key="4">
    <source>
        <dbReference type="Proteomes" id="UP000800039"/>
    </source>
</evidence>
<dbReference type="GeneID" id="63844485"/>
<keyword evidence="2" id="KW-0732">Signal</keyword>
<feature type="chain" id="PRO_5040340754" description="Nuf2 DHR10-like domain-containing protein" evidence="2">
    <location>
        <begin position="24"/>
        <end position="318"/>
    </location>
</feature>
<comment type="caution">
    <text evidence="3">The sequence shown here is derived from an EMBL/GenBank/DDBJ whole genome shotgun (WGS) entry which is preliminary data.</text>
</comment>
<gene>
    <name evidence="3" type="ORF">K460DRAFT_206697</name>
</gene>
<feature type="signal peptide" evidence="2">
    <location>
        <begin position="1"/>
        <end position="23"/>
    </location>
</feature>
<dbReference type="OrthoDB" id="3798735at2759"/>
<protein>
    <recommendedName>
        <fullName evidence="5">Nuf2 DHR10-like domain-containing protein</fullName>
    </recommendedName>
</protein>
<keyword evidence="4" id="KW-1185">Reference proteome</keyword>